<evidence type="ECO:0000313" key="1">
    <source>
        <dbReference type="EMBL" id="KAJ7547941.1"/>
    </source>
</evidence>
<name>A0ACC2D107_DIPCM</name>
<proteinExistence type="predicted"/>
<accession>A0ACC2D107</accession>
<sequence length="502" mass="54055">MPPRGVDGSVAVEQSTIYSEKQNNSKSENRPSRRLADALTSLFGSFKLAGNIPKQANARNSTVQASSKAKQLERNQGLANDAQMLYSPSEEVGDAPSIDAYGISTLSEKTRSSHKGEAKNESISVTGTVMEQESCSLRELQQLIAQLQQDGTAEMQAKAAESIRYMAKDCAEARTTLATLGAIPPLVAILDSSNSSCQSSALLALLNLAICNDNNKSAIVNAGAVEKMVTLLNGSEVAVQEAAVAAFLSLSALDANKPIIGASGAVPLFVKMLKNGSSQGKKDALRALYNLSICSKNVSMIVESGAISHILSMFSEPEVAETALALIGHMAEAEIGRKAINNDKDIVLVLSDVLGWGNAPKCQERALYLLMLVAHHSWAQRQALINAGGISALLQLVLLGSNLSQQRASRILDYLRYDRRQVRAVSAPLASGFQQQQQQQDLDYESLEITEERKVVSEMVQQSLQRSMDRLVKRACLQSLDNEQNKSTGLLKNSSSSRSLQF</sequence>
<gene>
    <name evidence="1" type="ORF">O6H91_08G110800</name>
</gene>
<reference evidence="2" key="1">
    <citation type="journal article" date="2024" name="Proc. Natl. Acad. Sci. U.S.A.">
        <title>Extraordinary preservation of gene collinearity over three hundred million years revealed in homosporous lycophytes.</title>
        <authorList>
            <person name="Li C."/>
            <person name="Wickell D."/>
            <person name="Kuo L.Y."/>
            <person name="Chen X."/>
            <person name="Nie B."/>
            <person name="Liao X."/>
            <person name="Peng D."/>
            <person name="Ji J."/>
            <person name="Jenkins J."/>
            <person name="Williams M."/>
            <person name="Shu S."/>
            <person name="Plott C."/>
            <person name="Barry K."/>
            <person name="Rajasekar S."/>
            <person name="Grimwood J."/>
            <person name="Han X."/>
            <person name="Sun S."/>
            <person name="Hou Z."/>
            <person name="He W."/>
            <person name="Dai G."/>
            <person name="Sun C."/>
            <person name="Schmutz J."/>
            <person name="Leebens-Mack J.H."/>
            <person name="Li F.W."/>
            <person name="Wang L."/>
        </authorList>
    </citation>
    <scope>NUCLEOTIDE SEQUENCE [LARGE SCALE GENOMIC DNA]</scope>
    <source>
        <strain evidence="2">cv. PW_Plant_1</strain>
    </source>
</reference>
<dbReference type="EMBL" id="CM055099">
    <property type="protein sequence ID" value="KAJ7547941.1"/>
    <property type="molecule type" value="Genomic_DNA"/>
</dbReference>
<comment type="caution">
    <text evidence="1">The sequence shown here is derived from an EMBL/GenBank/DDBJ whole genome shotgun (WGS) entry which is preliminary data.</text>
</comment>
<protein>
    <submittedName>
        <fullName evidence="1">Uncharacterized protein</fullName>
    </submittedName>
</protein>
<organism evidence="1 2">
    <name type="scientific">Diphasiastrum complanatum</name>
    <name type="common">Issler's clubmoss</name>
    <name type="synonym">Lycopodium complanatum</name>
    <dbReference type="NCBI Taxonomy" id="34168"/>
    <lineage>
        <taxon>Eukaryota</taxon>
        <taxon>Viridiplantae</taxon>
        <taxon>Streptophyta</taxon>
        <taxon>Embryophyta</taxon>
        <taxon>Tracheophyta</taxon>
        <taxon>Lycopodiopsida</taxon>
        <taxon>Lycopodiales</taxon>
        <taxon>Lycopodiaceae</taxon>
        <taxon>Lycopodioideae</taxon>
        <taxon>Diphasiastrum</taxon>
    </lineage>
</organism>
<keyword evidence="2" id="KW-1185">Reference proteome</keyword>
<dbReference type="Proteomes" id="UP001162992">
    <property type="component" value="Chromosome 8"/>
</dbReference>
<evidence type="ECO:0000313" key="2">
    <source>
        <dbReference type="Proteomes" id="UP001162992"/>
    </source>
</evidence>